<dbReference type="InterPro" id="IPR050570">
    <property type="entry name" value="Cell_wall_metabolism_enzyme"/>
</dbReference>
<dbReference type="SUPFAM" id="SSF51261">
    <property type="entry name" value="Duplicated hybrid motif"/>
    <property type="match status" value="1"/>
</dbReference>
<dbReference type="GO" id="GO:0004222">
    <property type="term" value="F:metalloendopeptidase activity"/>
    <property type="evidence" value="ECO:0007669"/>
    <property type="project" value="TreeGrafter"/>
</dbReference>
<evidence type="ECO:0000313" key="4">
    <source>
        <dbReference type="Proteomes" id="UP000027746"/>
    </source>
</evidence>
<protein>
    <submittedName>
        <fullName evidence="3">Peptidase M23</fullName>
    </submittedName>
</protein>
<dbReference type="PANTHER" id="PTHR21666:SF289">
    <property type="entry name" value="L-ALA--D-GLU ENDOPEPTIDASE"/>
    <property type="match status" value="1"/>
</dbReference>
<reference evidence="3 4" key="1">
    <citation type="submission" date="2014-01" db="EMBL/GenBank/DDBJ databases">
        <title>Sulfitobacter sp. H3 (MCCC 1A00686) Genome Sequencing.</title>
        <authorList>
            <person name="Lai Q."/>
            <person name="Hong Z."/>
        </authorList>
    </citation>
    <scope>NUCLEOTIDE SEQUENCE [LARGE SCALE GENOMIC DNA]</scope>
    <source>
        <strain evidence="3 4">H3</strain>
    </source>
</reference>
<dbReference type="InterPro" id="IPR016047">
    <property type="entry name" value="M23ase_b-sheet_dom"/>
</dbReference>
<comment type="caution">
    <text evidence="3">The sequence shown here is derived from an EMBL/GenBank/DDBJ whole genome shotgun (WGS) entry which is preliminary data.</text>
</comment>
<evidence type="ECO:0000256" key="1">
    <source>
        <dbReference type="ARBA" id="ARBA00022729"/>
    </source>
</evidence>
<dbReference type="AlphaFoldDB" id="A0A073J7L4"/>
<dbReference type="Proteomes" id="UP000027746">
    <property type="component" value="Unassembled WGS sequence"/>
</dbReference>
<sequence>MRLRYWTAMFAAGGIAIGLSYLVDTPAEHVTALPDTAKTDQSGDNLIADDQNASVETDADFEKPTAAKDTETWSQVVGMGDSLSGLLAKAGLDTETSREVILAIGSEFDVRHLKPGHRLALELSDDGLPQTATLEIDDGSRIQATFGKAPTVQRLEPELVSVRHAGEATVNSSIFAALDGAGIPTRFATDLELILGETFDLRTQLAGGEHIRLMWREHHSGDRVVGDPTIDFAQLDLADGRYEILWPDDNSRRTTIFKDGELLQTFDQPIRGARLSSAFGLRMHPVHGTVRMHSGLDFATRQGAAVEATQRGTVLFMGKRSGYGTVVELDHGNGVQTLYAHLSAMNEKLEIGQQIDAGTPIGRAGSTGTSTAPHLHYEIRVDGTPVSPLADTHLHGSSSRARTKNTLSLVGEMQTELDRLLASRG</sequence>
<proteinExistence type="predicted"/>
<dbReference type="InterPro" id="IPR011055">
    <property type="entry name" value="Dup_hybrid_motif"/>
</dbReference>
<accession>A0A073J7L4</accession>
<keyword evidence="4" id="KW-1185">Reference proteome</keyword>
<gene>
    <name evidence="3" type="ORF">SUH3_02100</name>
</gene>
<keyword evidence="1" id="KW-0732">Signal</keyword>
<organism evidence="3 4">
    <name type="scientific">Pseudosulfitobacter pseudonitzschiae</name>
    <dbReference type="NCBI Taxonomy" id="1402135"/>
    <lineage>
        <taxon>Bacteria</taxon>
        <taxon>Pseudomonadati</taxon>
        <taxon>Pseudomonadota</taxon>
        <taxon>Alphaproteobacteria</taxon>
        <taxon>Rhodobacterales</taxon>
        <taxon>Roseobacteraceae</taxon>
        <taxon>Pseudosulfitobacter</taxon>
    </lineage>
</organism>
<dbReference type="OrthoDB" id="9805070at2"/>
<feature type="domain" description="M23ase beta-sheet core" evidence="2">
    <location>
        <begin position="291"/>
        <end position="388"/>
    </location>
</feature>
<name>A0A073J7L4_9RHOB</name>
<dbReference type="Gene3D" id="2.70.70.10">
    <property type="entry name" value="Glucose Permease (Domain IIA)"/>
    <property type="match status" value="1"/>
</dbReference>
<dbReference type="EMBL" id="JAMD01000001">
    <property type="protein sequence ID" value="KEJ97800.1"/>
    <property type="molecule type" value="Genomic_DNA"/>
</dbReference>
<dbReference type="CDD" id="cd12797">
    <property type="entry name" value="M23_peptidase"/>
    <property type="match status" value="1"/>
</dbReference>
<dbReference type="PANTHER" id="PTHR21666">
    <property type="entry name" value="PEPTIDASE-RELATED"/>
    <property type="match status" value="1"/>
</dbReference>
<evidence type="ECO:0000313" key="3">
    <source>
        <dbReference type="EMBL" id="KEJ97800.1"/>
    </source>
</evidence>
<dbReference type="Gene3D" id="3.10.450.350">
    <property type="match status" value="2"/>
</dbReference>
<evidence type="ECO:0000259" key="2">
    <source>
        <dbReference type="Pfam" id="PF01551"/>
    </source>
</evidence>
<dbReference type="Pfam" id="PF01551">
    <property type="entry name" value="Peptidase_M23"/>
    <property type="match status" value="1"/>
</dbReference>